<accession>A0ABS3W9Q1</accession>
<dbReference type="SUPFAM" id="SSF52317">
    <property type="entry name" value="Class I glutamine amidotransferase-like"/>
    <property type="match status" value="1"/>
</dbReference>
<dbReference type="PROSITE" id="PS51272">
    <property type="entry name" value="SLH"/>
    <property type="match status" value="3"/>
</dbReference>
<dbReference type="SUPFAM" id="SSF89550">
    <property type="entry name" value="PHP domain-like"/>
    <property type="match status" value="1"/>
</dbReference>
<dbReference type="Proteomes" id="UP000670947">
    <property type="component" value="Unassembled WGS sequence"/>
</dbReference>
<evidence type="ECO:0000313" key="4">
    <source>
        <dbReference type="EMBL" id="MBO7745059.1"/>
    </source>
</evidence>
<feature type="domain" description="SLH" evidence="2">
    <location>
        <begin position="2296"/>
        <end position="2359"/>
    </location>
</feature>
<organism evidence="4 5">
    <name type="scientific">Paenibacillus artemisiicola</name>
    <dbReference type="NCBI Taxonomy" id="1172618"/>
    <lineage>
        <taxon>Bacteria</taxon>
        <taxon>Bacillati</taxon>
        <taxon>Bacillota</taxon>
        <taxon>Bacilli</taxon>
        <taxon>Bacillales</taxon>
        <taxon>Paenibacillaceae</taxon>
        <taxon>Paenibacillus</taxon>
    </lineage>
</organism>
<dbReference type="InterPro" id="IPR001119">
    <property type="entry name" value="SLH_dom"/>
</dbReference>
<protein>
    <submittedName>
        <fullName evidence="4">Ig-like domain-containing protein</fullName>
    </submittedName>
</protein>
<dbReference type="Pfam" id="PF02368">
    <property type="entry name" value="Big_2"/>
    <property type="match status" value="2"/>
</dbReference>
<feature type="region of interest" description="Disordered" evidence="1">
    <location>
        <begin position="2026"/>
        <end position="2047"/>
    </location>
</feature>
<dbReference type="Gene3D" id="3.40.50.880">
    <property type="match status" value="1"/>
</dbReference>
<dbReference type="Pfam" id="PF23355">
    <property type="entry name" value="IFT52_GIFT"/>
    <property type="match status" value="1"/>
</dbReference>
<dbReference type="InterPro" id="IPR055458">
    <property type="entry name" value="IFT52_GIFT"/>
</dbReference>
<dbReference type="Gene3D" id="2.60.40.1080">
    <property type="match status" value="2"/>
</dbReference>
<dbReference type="InterPro" id="IPR016195">
    <property type="entry name" value="Pol/histidinol_Pase-like"/>
</dbReference>
<dbReference type="PROSITE" id="PS51841">
    <property type="entry name" value="LTD"/>
    <property type="match status" value="1"/>
</dbReference>
<gene>
    <name evidence="4" type="ORF">I8J29_12690</name>
</gene>
<dbReference type="PANTHER" id="PTHR12969">
    <property type="entry name" value="NGD5/OSM-6/IFT52"/>
    <property type="match status" value="1"/>
</dbReference>
<feature type="domain" description="SLH" evidence="2">
    <location>
        <begin position="2362"/>
        <end position="2417"/>
    </location>
</feature>
<dbReference type="InterPro" id="IPR013783">
    <property type="entry name" value="Ig-like_fold"/>
</dbReference>
<dbReference type="EMBL" id="JAGGDJ010000007">
    <property type="protein sequence ID" value="MBO7745059.1"/>
    <property type="molecule type" value="Genomic_DNA"/>
</dbReference>
<dbReference type="SMART" id="SM00635">
    <property type="entry name" value="BID_2"/>
    <property type="match status" value="2"/>
</dbReference>
<reference evidence="4 5" key="1">
    <citation type="submission" date="2021-03" db="EMBL/GenBank/DDBJ databases">
        <title>Paenibacillus artemisicola MWE-103 whole genome sequence.</title>
        <authorList>
            <person name="Ham Y.J."/>
        </authorList>
    </citation>
    <scope>NUCLEOTIDE SEQUENCE [LARGE SCALE GENOMIC DNA]</scope>
    <source>
        <strain evidence="4 5">MWE-103</strain>
    </source>
</reference>
<dbReference type="Gene3D" id="2.60.40.10">
    <property type="entry name" value="Immunoglobulins"/>
    <property type="match status" value="2"/>
</dbReference>
<dbReference type="RefSeq" id="WP_208847967.1">
    <property type="nucleotide sequence ID" value="NZ_JAGGDJ010000007.1"/>
</dbReference>
<name>A0ABS3W9Q1_9BACL</name>
<dbReference type="InterPro" id="IPR003343">
    <property type="entry name" value="Big_2"/>
</dbReference>
<dbReference type="InterPro" id="IPR029062">
    <property type="entry name" value="Class_I_gatase-like"/>
</dbReference>
<dbReference type="Gene3D" id="3.20.20.140">
    <property type="entry name" value="Metal-dependent hydrolases"/>
    <property type="match status" value="1"/>
</dbReference>
<dbReference type="Pfam" id="PF00395">
    <property type="entry name" value="SLH"/>
    <property type="match status" value="3"/>
</dbReference>
<dbReference type="InterPro" id="IPR011635">
    <property type="entry name" value="CARDB"/>
</dbReference>
<evidence type="ECO:0000259" key="3">
    <source>
        <dbReference type="PROSITE" id="PS51841"/>
    </source>
</evidence>
<dbReference type="InterPro" id="IPR001322">
    <property type="entry name" value="Lamin_tail_dom"/>
</dbReference>
<dbReference type="InterPro" id="IPR039975">
    <property type="entry name" value="IFT52"/>
</dbReference>
<evidence type="ECO:0000313" key="5">
    <source>
        <dbReference type="Proteomes" id="UP000670947"/>
    </source>
</evidence>
<feature type="domain" description="SLH" evidence="2">
    <location>
        <begin position="2237"/>
        <end position="2295"/>
    </location>
</feature>
<dbReference type="CDD" id="cd03524">
    <property type="entry name" value="RPA2_OBF_family"/>
    <property type="match status" value="1"/>
</dbReference>
<dbReference type="PANTHER" id="PTHR12969:SF7">
    <property type="entry name" value="INTRAFLAGELLAR TRANSPORT PROTEIN 52 HOMOLOG"/>
    <property type="match status" value="1"/>
</dbReference>
<dbReference type="SMART" id="SM00481">
    <property type="entry name" value="POLIIIAc"/>
    <property type="match status" value="1"/>
</dbReference>
<proteinExistence type="predicted"/>
<dbReference type="InterPro" id="IPR036700">
    <property type="entry name" value="BOBF_sf"/>
</dbReference>
<dbReference type="InterPro" id="IPR008964">
    <property type="entry name" value="Invasin/intimin_cell_adhesion"/>
</dbReference>
<dbReference type="SUPFAM" id="SSF49373">
    <property type="entry name" value="Invasin/intimin cell-adhesion fragments"/>
    <property type="match status" value="2"/>
</dbReference>
<feature type="domain" description="LTD" evidence="3">
    <location>
        <begin position="382"/>
        <end position="519"/>
    </location>
</feature>
<keyword evidence="5" id="KW-1185">Reference proteome</keyword>
<sequence length="2417" mass="252647">MQSFIRTNRKWIGLALTFVLLAGMLLPQPRTARADGAPELLAQWSNFNAADATTYYANDGIAANKGNPATVIGPVGSTLPMSVVGTSPISVTSSGWSAGTSYWLVKLSTTGYDNITLSSVQQSSATGPKTFLLEYSTDNSTWKTDGGTYNVANDNTTGVISNHVLPTDVNDSPTVYVRWRIDAASLAVNDKPIGSGGTSRIGNITVYGTPIGTSTPVSATGVTLDKAALTLSTGGTDKLTAFVQPSNATNKAVTWTSSDAAVATVDNGTVTAVSVGTATITVTTADGGFTATAQVTVDDTPIAVTGVTLDKSSLSLDAGQTGQLTATVQPANATNKAVQWSSDNAAAATVDGTGKVTAVAPGSAVITATTAEGNFTASATVAVSTPATYTAGDVVISQLYANGGNGGAFYNTKYFELYNRTNQDISFNNKWALVYTSAGNGTIGSGYKLTGTIKAHGYYLVSGSTSTTGGPLPIAADQAAGSALSPSASAGGIITLAYSTTGLTDQDDPRAIDIVAFGDGSNKNFSLKTDHWGAPFYNGSIKGGAIVRKTDAGSDPRHAFGLGNGYFNRNTANDFVLNAPDVQTDPKEIVIHNSKSMTTPDASKITLATAAGSATVTGVAGSVPASASVQAYVVTNGAVTAAGQSATAGADGSFHLTFNDAQGSGAVYVTYKDGAQPESFYAHVDAAPAASSTIASIDGTDANGVPLNVGYATTIEGIVTSANQAVGTENASYYVQDSTGGIHVVSAQAPAETIQPGHKVLLEGKVAFAAGSMQFVPTTVTDEGMDAPVAAASASVADLSSSAKAEPLEGTVVTVRGKVTNIPANGPEFNVTIADDAGNVANVKIAANSGIDVNTAVSLGDAFGFTGIVEQTKWGSPYTSGYYLAPRNAADIKGDMQFSHTPLTKAYVGLDIPFTAKVKYADSVTLYYKNEGDASFASIPMVATDNLNYNAKIPKENVNAAKAKVLYYIEAETSGQPKQNSGTAAEPHEVPVVEDTDGPAYSNEQPAPSDRVESYHPAVSVNVDDPNGVDTAALAISIDGKNLTSKAELSETQIKLTLTSDDDLAVGTHTVQVSGKDKLGNASTHSWTFEVLERFTGGNHYRGTTHNHTNISHDAQGTPEDALKAAQAHGYDYFAFSDHSHDIDANLVGQDTVDHNGMPERTGGSDWQLTKDLANQYTKDGSFVVFPAFEMTSTTWGHSNVFGTTNFIDRVQNGGKYQSLQNYYAWTLTYDNIVAQFNHPAMGANAFDNFIPYDKNVDKLFTMLEVGNGSGNYSYVNAENKFFSALDLGWHVAPTYGEDNHDGTWGQTKERTIIVAKDLSQESLLDAMRNMHVYFSEDPNAQLDVLANGYYMGATVDSKTLNFDVTGSDPVSESASDPKYSFIKTPSNDNVAKVELVTNGGRVIDTYTPSGDSASFNWKPSVNVVGGQQWFVIRVTQKDGDRTYSAPIWSPQDPLSVKVNDLSIAEGAAIAGVPATLKAGLSNLGTISLTNLTAHFYYDSIDAEHLIGDATIESLASNQSATASVSWANPTAGDHKLIVVLEAGDGNDLGDNKFEQALSVKAPLGIKVMIDATHSNENTTSDTGTYKDNLTSLTLTLKQQGYTVIENKTALTASLLADVGVLVVTHPSTEYTPAEIDVLKTYVQGGGSLLMSEKSNYNGTPQNLNSLLAGIGSGMLVNNDGVFDETKEGNFWSTPLTSNFSLRLHNSPVASGVTDFIPLLDFYSGSSLAANDGSGGKKALTDSDTVTILARGNETTFQDSPQVKSDTYPYNVYTSNGKNGPALTDVKGGSVIPLVASEQIGKGRIVLSGMNIFNDKQMTQNDGPTNNIPFSVNVVNWLTNREPKVMPINEVRQQPEGTSVVIEGQVTTTAFYDSAYIQDASGGVVAFGEVPADSLKLGDTVRVYGKISTFENDKELVFDRFANSIVVLKSGTPVEPKNVSTADSVSDAYQGQLVQVSGTVKEIKDSSTYIIDDGSGDVTVFVDGYIVNQSGVQVPAMQVGDTLKAIGLSGKYSLGNRIRVRDSRELSVTPAGGSDTGGGYIPPVTTPPATTTYTVTAGSLTDNGSGAKSVTLPAGTQEVKLGADLANTLKGGSLALNAGDLALTVPGDLLQALIGKVPADAQGSSTISLQLMPLTSEEAAQAIAKGETSSGADLKPAGDIYAFRLTVTTADGKTTELSTFGQPITIKLKVGAGVDPALAGVYYIADDGKLEFIGGTYKDGYMTAQISHFSQYAVLEYDKSFSDVPATYWAADVIRELTAQHIVNGTSASAFEPKRSVTRAEFVAQLVRALHLTEKGQASFADVNASDWFADDVSIAVQAGIVQGKSSTAFDPNASIAREEMAVMLMRAYAHAGGSTPAGSDGMAFKDQAKIAPWAVSYVNAAASLHLVQGHGAGSFDPKGMTTRAEAAQIVYNLLHR</sequence>
<comment type="caution">
    <text evidence="4">The sequence shown here is derived from an EMBL/GenBank/DDBJ whole genome shotgun (WGS) entry which is preliminary data.</text>
</comment>
<feature type="region of interest" description="Disordered" evidence="1">
    <location>
        <begin position="993"/>
        <end position="1013"/>
    </location>
</feature>
<dbReference type="Pfam" id="PF07705">
    <property type="entry name" value="CARDB"/>
    <property type="match status" value="1"/>
</dbReference>
<dbReference type="InterPro" id="IPR003141">
    <property type="entry name" value="Pol/His_phosphatase_N"/>
</dbReference>
<evidence type="ECO:0000259" key="2">
    <source>
        <dbReference type="PROSITE" id="PS51272"/>
    </source>
</evidence>
<dbReference type="SUPFAM" id="SSF101756">
    <property type="entry name" value="Hypothetical protein YgiW"/>
    <property type="match status" value="1"/>
</dbReference>
<dbReference type="Pfam" id="PF00932">
    <property type="entry name" value="LTD"/>
    <property type="match status" value="1"/>
</dbReference>
<evidence type="ECO:0000256" key="1">
    <source>
        <dbReference type="SAM" id="MobiDB-lite"/>
    </source>
</evidence>